<dbReference type="InterPro" id="IPR036640">
    <property type="entry name" value="ABC1_TM_sf"/>
</dbReference>
<keyword evidence="6 9" id="KW-1133">Transmembrane helix</keyword>
<dbReference type="EMBL" id="JAHBMH010000033">
    <property type="protein sequence ID" value="KAK1937374.1"/>
    <property type="molecule type" value="Genomic_DNA"/>
</dbReference>
<dbReference type="FunFam" id="3.40.50.300:FF:000287">
    <property type="entry name" value="Multidrug ABC transporter ATP-binding protein"/>
    <property type="match status" value="1"/>
</dbReference>
<reference evidence="12" key="2">
    <citation type="submission" date="2021-05" db="EMBL/GenBank/DDBJ databases">
        <authorList>
            <person name="Pain A."/>
        </authorList>
    </citation>
    <scope>NUCLEOTIDE SEQUENCE</scope>
    <source>
        <strain evidence="12">1802A</strain>
    </source>
</reference>
<keyword evidence="2" id="KW-0813">Transport</keyword>
<evidence type="ECO:0000256" key="1">
    <source>
        <dbReference type="ARBA" id="ARBA00004141"/>
    </source>
</evidence>
<feature type="domain" description="ABC transmembrane type-1" evidence="11">
    <location>
        <begin position="64"/>
        <end position="343"/>
    </location>
</feature>
<feature type="transmembrane region" description="Helical" evidence="9">
    <location>
        <begin position="200"/>
        <end position="220"/>
    </location>
</feature>
<comment type="caution">
    <text evidence="12">The sequence shown here is derived from an EMBL/GenBank/DDBJ whole genome shotgun (WGS) entry which is preliminary data.</text>
</comment>
<feature type="transmembrane region" description="Helical" evidence="9">
    <location>
        <begin position="55"/>
        <end position="74"/>
    </location>
</feature>
<dbReference type="Proteomes" id="UP001195914">
    <property type="component" value="Unassembled WGS sequence"/>
</dbReference>
<dbReference type="SUPFAM" id="SSF90123">
    <property type="entry name" value="ABC transporter transmembrane region"/>
    <property type="match status" value="1"/>
</dbReference>
<dbReference type="Gene3D" id="1.20.1560.10">
    <property type="entry name" value="ABC transporter type 1, transmembrane domain"/>
    <property type="match status" value="1"/>
</dbReference>
<keyword evidence="3 9" id="KW-0812">Transmembrane</keyword>
<evidence type="ECO:0000259" key="10">
    <source>
        <dbReference type="PROSITE" id="PS50893"/>
    </source>
</evidence>
<keyword evidence="13" id="KW-1185">Reference proteome</keyword>
<evidence type="ECO:0000256" key="3">
    <source>
        <dbReference type="ARBA" id="ARBA00022692"/>
    </source>
</evidence>
<keyword evidence="7 9" id="KW-0472">Membrane</keyword>
<evidence type="ECO:0000256" key="7">
    <source>
        <dbReference type="ARBA" id="ARBA00023136"/>
    </source>
</evidence>
<evidence type="ECO:0000313" key="13">
    <source>
        <dbReference type="Proteomes" id="UP001195914"/>
    </source>
</evidence>
<dbReference type="GO" id="GO:0016020">
    <property type="term" value="C:membrane"/>
    <property type="evidence" value="ECO:0007669"/>
    <property type="project" value="UniProtKB-SubCell"/>
</dbReference>
<comment type="subcellular location">
    <subcellularLocation>
        <location evidence="1">Membrane</location>
        <topology evidence="1">Multi-pass membrane protein</topology>
    </subcellularLocation>
</comment>
<dbReference type="InterPro" id="IPR027417">
    <property type="entry name" value="P-loop_NTPase"/>
</dbReference>
<dbReference type="PANTHER" id="PTHR24221">
    <property type="entry name" value="ATP-BINDING CASSETTE SUB-FAMILY B"/>
    <property type="match status" value="1"/>
</dbReference>
<keyword evidence="4" id="KW-0547">Nucleotide-binding</keyword>
<dbReference type="GO" id="GO:0140359">
    <property type="term" value="F:ABC-type transporter activity"/>
    <property type="evidence" value="ECO:0007669"/>
    <property type="project" value="InterPro"/>
</dbReference>
<evidence type="ECO:0000256" key="4">
    <source>
        <dbReference type="ARBA" id="ARBA00022741"/>
    </source>
</evidence>
<dbReference type="Pfam" id="PF00664">
    <property type="entry name" value="ABC_membrane"/>
    <property type="match status" value="1"/>
</dbReference>
<dbReference type="Gene3D" id="3.40.50.300">
    <property type="entry name" value="P-loop containing nucleotide triphosphate hydrolases"/>
    <property type="match status" value="1"/>
</dbReference>
<reference evidence="12" key="1">
    <citation type="journal article" date="2014" name="Nucleic Acids Res.">
        <title>The evolutionary dynamics of variant antigen genes in Babesia reveal a history of genomic innovation underlying host-parasite interaction.</title>
        <authorList>
            <person name="Jackson A.P."/>
            <person name="Otto T.D."/>
            <person name="Darby A."/>
            <person name="Ramaprasad A."/>
            <person name="Xia D."/>
            <person name="Echaide I.E."/>
            <person name="Farber M."/>
            <person name="Gahlot S."/>
            <person name="Gamble J."/>
            <person name="Gupta D."/>
            <person name="Gupta Y."/>
            <person name="Jackson L."/>
            <person name="Malandrin L."/>
            <person name="Malas T.B."/>
            <person name="Moussa E."/>
            <person name="Nair M."/>
            <person name="Reid A.J."/>
            <person name="Sanders M."/>
            <person name="Sharma J."/>
            <person name="Tracey A."/>
            <person name="Quail M.A."/>
            <person name="Weir W."/>
            <person name="Wastling J.M."/>
            <person name="Hall N."/>
            <person name="Willadsen P."/>
            <person name="Lingelbach K."/>
            <person name="Shiels B."/>
            <person name="Tait A."/>
            <person name="Berriman M."/>
            <person name="Allred D.R."/>
            <person name="Pain A."/>
        </authorList>
    </citation>
    <scope>NUCLEOTIDE SEQUENCE</scope>
    <source>
        <strain evidence="12">1802A</strain>
    </source>
</reference>
<dbReference type="InterPro" id="IPR017871">
    <property type="entry name" value="ABC_transporter-like_CS"/>
</dbReference>
<dbReference type="InterPro" id="IPR011527">
    <property type="entry name" value="ABC1_TM_dom"/>
</dbReference>
<proteinExistence type="inferred from homology"/>
<dbReference type="GO" id="GO:0005524">
    <property type="term" value="F:ATP binding"/>
    <property type="evidence" value="ECO:0007669"/>
    <property type="project" value="UniProtKB-KW"/>
</dbReference>
<accession>A0AAD9LJ73</accession>
<dbReference type="GO" id="GO:0016887">
    <property type="term" value="F:ATP hydrolysis activity"/>
    <property type="evidence" value="ECO:0007669"/>
    <property type="project" value="InterPro"/>
</dbReference>
<protein>
    <submittedName>
        <fullName evidence="12">ABC transporter family protein</fullName>
    </submittedName>
</protein>
<dbReference type="InterPro" id="IPR003439">
    <property type="entry name" value="ABC_transporter-like_ATP-bd"/>
</dbReference>
<evidence type="ECO:0000256" key="9">
    <source>
        <dbReference type="SAM" id="Phobius"/>
    </source>
</evidence>
<feature type="transmembrane region" description="Helical" evidence="9">
    <location>
        <begin position="171"/>
        <end position="194"/>
    </location>
</feature>
<evidence type="ECO:0000313" key="12">
    <source>
        <dbReference type="EMBL" id="KAK1937374.1"/>
    </source>
</evidence>
<gene>
    <name evidence="12" type="ORF">X943_001405</name>
</gene>
<dbReference type="PROSITE" id="PS50929">
    <property type="entry name" value="ABC_TM1F"/>
    <property type="match status" value="1"/>
</dbReference>
<dbReference type="PROSITE" id="PS50893">
    <property type="entry name" value="ABC_TRANSPORTER_2"/>
    <property type="match status" value="1"/>
</dbReference>
<dbReference type="AlphaFoldDB" id="A0AAD9LJ73"/>
<evidence type="ECO:0000256" key="8">
    <source>
        <dbReference type="ARBA" id="ARBA00024363"/>
    </source>
</evidence>
<dbReference type="SMART" id="SM00382">
    <property type="entry name" value="AAA"/>
    <property type="match status" value="1"/>
</dbReference>
<name>A0AAD9LJ73_BABDI</name>
<dbReference type="SUPFAM" id="SSF52540">
    <property type="entry name" value="P-loop containing nucleoside triphosphate hydrolases"/>
    <property type="match status" value="1"/>
</dbReference>
<sequence>MARCPITDRGNSAESNPFRVELNLNRPRATFRDILRMMRPFYWPGASTDPVHKKFILRLFVYMAIVLLFCAKAANLLAPHFMGMTVTSLSQGNREDTIKYLIITAAMYMCGTSCDELRNVFYGYVQCTGLTTLALSIYQHLHSLNYQWYVESKSGEVIRCMIRGIESMRDLTRYGVLLLVPTIIESVAVCIVFALYFRMLWLTVTVVMGLCIYIVMTIVVTNWRNATRKAQVQRDNELHNISNDGLNNFETVKYYTNEKYEVKRYTYAARQHELCHWRVLKSLSMLNVSQEVLKQTTMVLCLYFSVLGVVDGRLAVGEVVAIQNYLFQVFRPLYILGTMYSTMCNAIAGIQSVADLMQCRPDVVDKPDASELVLDVDSASKVPMIEFRNVYFAYPSIGASASGGMIRDINIKVPKGHSLAIVGSTGSGKTTIGRLLCRFYDTHRGSILVNGIDITDVTQHSLRRSIGVVSQETVLFHTSIRDNIRYAKLDATDEEVYEALKQASLYDRVMSFPDKLDTIVGERGMRLSGGEKQRVSIARCFLKNPPIIILDEATSSLDSKTEAQIQITLGSLFHNRTVLTIAHRLSTIVHCDAILLLENGIIREYGSHSDLLHLNGLYKSMWEAQQSSPESTMPEVISQ</sequence>
<feature type="domain" description="ABC transporter" evidence="10">
    <location>
        <begin position="385"/>
        <end position="624"/>
    </location>
</feature>
<evidence type="ECO:0000256" key="2">
    <source>
        <dbReference type="ARBA" id="ARBA00022448"/>
    </source>
</evidence>
<dbReference type="PANTHER" id="PTHR24221:SF503">
    <property type="entry name" value="MITOCHONDRIAL POTASSIUM CHANNEL ATP-BINDING SUBUNIT"/>
    <property type="match status" value="1"/>
</dbReference>
<dbReference type="PROSITE" id="PS00211">
    <property type="entry name" value="ABC_TRANSPORTER_1"/>
    <property type="match status" value="1"/>
</dbReference>
<comment type="similarity">
    <text evidence="8">Belongs to the ABC transporter superfamily. ABCB family. Heavy Metal importer (TC 3.A.1.210) subfamily.</text>
</comment>
<dbReference type="CDD" id="cd18560">
    <property type="entry name" value="ABC_6TM_ATM1_ABCB7_HMT1_ABCB6"/>
    <property type="match status" value="1"/>
</dbReference>
<dbReference type="Pfam" id="PF00005">
    <property type="entry name" value="ABC_tran"/>
    <property type="match status" value="1"/>
</dbReference>
<dbReference type="InterPro" id="IPR039421">
    <property type="entry name" value="Type_1_exporter"/>
</dbReference>
<keyword evidence="5" id="KW-0067">ATP-binding</keyword>
<dbReference type="InterPro" id="IPR003593">
    <property type="entry name" value="AAA+_ATPase"/>
</dbReference>
<evidence type="ECO:0000256" key="5">
    <source>
        <dbReference type="ARBA" id="ARBA00022840"/>
    </source>
</evidence>
<evidence type="ECO:0000256" key="6">
    <source>
        <dbReference type="ARBA" id="ARBA00022989"/>
    </source>
</evidence>
<organism evidence="12 13">
    <name type="scientific">Babesia divergens</name>
    <dbReference type="NCBI Taxonomy" id="32595"/>
    <lineage>
        <taxon>Eukaryota</taxon>
        <taxon>Sar</taxon>
        <taxon>Alveolata</taxon>
        <taxon>Apicomplexa</taxon>
        <taxon>Aconoidasida</taxon>
        <taxon>Piroplasmida</taxon>
        <taxon>Babesiidae</taxon>
        <taxon>Babesia</taxon>
    </lineage>
</organism>
<evidence type="ECO:0000259" key="11">
    <source>
        <dbReference type="PROSITE" id="PS50929"/>
    </source>
</evidence>